<protein>
    <submittedName>
        <fullName evidence="2">Uncharacterized protein</fullName>
    </submittedName>
</protein>
<evidence type="ECO:0000313" key="3">
    <source>
        <dbReference type="Proteomes" id="UP000799423"/>
    </source>
</evidence>
<name>A0A6A7BII6_9PLEO</name>
<dbReference type="Proteomes" id="UP000799423">
    <property type="component" value="Unassembled WGS sequence"/>
</dbReference>
<dbReference type="AlphaFoldDB" id="A0A6A7BII6"/>
<evidence type="ECO:0000313" key="2">
    <source>
        <dbReference type="EMBL" id="KAF2854577.1"/>
    </source>
</evidence>
<sequence length="211" mass="24524">MSIRRSNAYPSETTRPRDYQEAINQKFCQIWVLHANDQNAQMINKLLREQRWAPYAVPVPQIEPKPMRACVVFITHFTNDNINIAYYIEETHVTRFLVGTFGMQAYNGSALITPITFTSRDSLFSSAGKVSQSSPAQMRVTKNDAQLEKVRWRYLYETARIQWAKLEFVHTRWKLLKDQIQEAPEPKISYIDIDADENEDKAKGNDDSDDD</sequence>
<evidence type="ECO:0000256" key="1">
    <source>
        <dbReference type="SAM" id="MobiDB-lite"/>
    </source>
</evidence>
<organism evidence="2 3">
    <name type="scientific">Plenodomus tracheiphilus IPT5</name>
    <dbReference type="NCBI Taxonomy" id="1408161"/>
    <lineage>
        <taxon>Eukaryota</taxon>
        <taxon>Fungi</taxon>
        <taxon>Dikarya</taxon>
        <taxon>Ascomycota</taxon>
        <taxon>Pezizomycotina</taxon>
        <taxon>Dothideomycetes</taxon>
        <taxon>Pleosporomycetidae</taxon>
        <taxon>Pleosporales</taxon>
        <taxon>Pleosporineae</taxon>
        <taxon>Leptosphaeriaceae</taxon>
        <taxon>Plenodomus</taxon>
    </lineage>
</organism>
<keyword evidence="3" id="KW-1185">Reference proteome</keyword>
<dbReference type="OrthoDB" id="3799222at2759"/>
<feature type="region of interest" description="Disordered" evidence="1">
    <location>
        <begin position="187"/>
        <end position="211"/>
    </location>
</feature>
<reference evidence="2" key="1">
    <citation type="submission" date="2020-01" db="EMBL/GenBank/DDBJ databases">
        <authorList>
            <consortium name="DOE Joint Genome Institute"/>
            <person name="Haridas S."/>
            <person name="Albert R."/>
            <person name="Binder M."/>
            <person name="Bloem J."/>
            <person name="Labutti K."/>
            <person name="Salamov A."/>
            <person name="Andreopoulos B."/>
            <person name="Baker S.E."/>
            <person name="Barry K."/>
            <person name="Bills G."/>
            <person name="Bluhm B.H."/>
            <person name="Cannon C."/>
            <person name="Castanera R."/>
            <person name="Culley D.E."/>
            <person name="Daum C."/>
            <person name="Ezra D."/>
            <person name="Gonzalez J.B."/>
            <person name="Henrissat B."/>
            <person name="Kuo A."/>
            <person name="Liang C."/>
            <person name="Lipzen A."/>
            <person name="Lutzoni F."/>
            <person name="Magnuson J."/>
            <person name="Mondo S."/>
            <person name="Nolan M."/>
            <person name="Ohm R."/>
            <person name="Pangilinan J."/>
            <person name="Park H.-J."/>
            <person name="Ramirez L."/>
            <person name="Alfaro M."/>
            <person name="Sun H."/>
            <person name="Tritt A."/>
            <person name="Yoshinaga Y."/>
            <person name="Zwiers L.-H."/>
            <person name="Turgeon B.G."/>
            <person name="Goodwin S.B."/>
            <person name="Spatafora J.W."/>
            <person name="Crous P.W."/>
            <person name="Grigoriev I.V."/>
        </authorList>
    </citation>
    <scope>NUCLEOTIDE SEQUENCE</scope>
    <source>
        <strain evidence="2">IPT5</strain>
    </source>
</reference>
<gene>
    <name evidence="2" type="ORF">T440DRAFT_514476</name>
</gene>
<feature type="compositionally biased region" description="Basic and acidic residues" evidence="1">
    <location>
        <begin position="200"/>
        <end position="211"/>
    </location>
</feature>
<accession>A0A6A7BII6</accession>
<dbReference type="EMBL" id="MU006292">
    <property type="protein sequence ID" value="KAF2854577.1"/>
    <property type="molecule type" value="Genomic_DNA"/>
</dbReference>
<proteinExistence type="predicted"/>